<comment type="caution">
    <text evidence="2">The sequence shown here is derived from an EMBL/GenBank/DDBJ whole genome shotgun (WGS) entry which is preliminary data.</text>
</comment>
<dbReference type="Proteomes" id="UP000706039">
    <property type="component" value="Unassembled WGS sequence"/>
</dbReference>
<gene>
    <name evidence="2" type="ORF">K7G82_12635</name>
</gene>
<protein>
    <recommendedName>
        <fullName evidence="4">DUF883 family protein</fullName>
    </recommendedName>
</protein>
<keyword evidence="3" id="KW-1185">Reference proteome</keyword>
<evidence type="ECO:0000313" key="2">
    <source>
        <dbReference type="EMBL" id="MBY8823144.1"/>
    </source>
</evidence>
<proteinExistence type="predicted"/>
<feature type="compositionally biased region" description="Polar residues" evidence="1">
    <location>
        <begin position="1"/>
        <end position="23"/>
    </location>
</feature>
<evidence type="ECO:0008006" key="4">
    <source>
        <dbReference type="Google" id="ProtNLM"/>
    </source>
</evidence>
<dbReference type="EMBL" id="JAINVV010000004">
    <property type="protein sequence ID" value="MBY8823144.1"/>
    <property type="molecule type" value="Genomic_DNA"/>
</dbReference>
<evidence type="ECO:0000256" key="1">
    <source>
        <dbReference type="SAM" id="MobiDB-lite"/>
    </source>
</evidence>
<sequence>MATIESGTIDTSATGSAAPSHSQFDAALEKGREYLDSAVNAARENPWTAAAVGAGVVATAAATAYGVTKLNQRGNGSAPASAKSSK</sequence>
<organism evidence="2 3">
    <name type="scientific">Sphingomonas colocasiae</name>
    <dbReference type="NCBI Taxonomy" id="1848973"/>
    <lineage>
        <taxon>Bacteria</taxon>
        <taxon>Pseudomonadati</taxon>
        <taxon>Pseudomonadota</taxon>
        <taxon>Alphaproteobacteria</taxon>
        <taxon>Sphingomonadales</taxon>
        <taxon>Sphingomonadaceae</taxon>
        <taxon>Sphingomonas</taxon>
    </lineage>
</organism>
<name>A0ABS7PQ99_9SPHN</name>
<evidence type="ECO:0000313" key="3">
    <source>
        <dbReference type="Proteomes" id="UP000706039"/>
    </source>
</evidence>
<feature type="region of interest" description="Disordered" evidence="1">
    <location>
        <begin position="1"/>
        <end position="25"/>
    </location>
</feature>
<reference evidence="2 3" key="1">
    <citation type="submission" date="2021-08" db="EMBL/GenBank/DDBJ databases">
        <authorList>
            <person name="Tuo L."/>
        </authorList>
    </citation>
    <scope>NUCLEOTIDE SEQUENCE [LARGE SCALE GENOMIC DNA]</scope>
    <source>
        <strain evidence="2 3">JCM 31229</strain>
    </source>
</reference>
<dbReference type="RefSeq" id="WP_222990165.1">
    <property type="nucleotide sequence ID" value="NZ_JAINVV010000004.1"/>
</dbReference>
<accession>A0ABS7PQ99</accession>